<evidence type="ECO:0000256" key="1">
    <source>
        <dbReference type="ARBA" id="ARBA00022898"/>
    </source>
</evidence>
<dbReference type="Pfam" id="PF01168">
    <property type="entry name" value="Ala_racemase_N"/>
    <property type="match status" value="1"/>
</dbReference>
<dbReference type="NCBIfam" id="TIGR00044">
    <property type="entry name" value="YggS family pyridoxal phosphate-dependent enzyme"/>
    <property type="match status" value="1"/>
</dbReference>
<reference evidence="3" key="1">
    <citation type="submission" date="2020-05" db="EMBL/GenBank/DDBJ databases">
        <authorList>
            <person name="Chiriac C."/>
            <person name="Salcher M."/>
            <person name="Ghai R."/>
            <person name="Kavagutti S V."/>
        </authorList>
    </citation>
    <scope>NUCLEOTIDE SEQUENCE</scope>
</reference>
<dbReference type="PIRSF" id="PIRSF004848">
    <property type="entry name" value="YBL036c_PLPDEIII"/>
    <property type="match status" value="1"/>
</dbReference>
<evidence type="ECO:0000259" key="2">
    <source>
        <dbReference type="Pfam" id="PF01168"/>
    </source>
</evidence>
<dbReference type="CDD" id="cd00635">
    <property type="entry name" value="PLPDE_III_YBL036c_like"/>
    <property type="match status" value="1"/>
</dbReference>
<organism evidence="3">
    <name type="scientific">freshwater metagenome</name>
    <dbReference type="NCBI Taxonomy" id="449393"/>
    <lineage>
        <taxon>unclassified sequences</taxon>
        <taxon>metagenomes</taxon>
        <taxon>ecological metagenomes</taxon>
    </lineage>
</organism>
<protein>
    <submittedName>
        <fullName evidence="3">Unannotated protein</fullName>
    </submittedName>
</protein>
<dbReference type="Gene3D" id="3.20.20.10">
    <property type="entry name" value="Alanine racemase"/>
    <property type="match status" value="1"/>
</dbReference>
<dbReference type="InterPro" id="IPR011078">
    <property type="entry name" value="PyrdxlP_homeostasis"/>
</dbReference>
<gene>
    <name evidence="3" type="ORF">UFOPK3181_00976</name>
    <name evidence="4" type="ORF">UFOPK3520_00975</name>
</gene>
<dbReference type="HAMAP" id="MF_02087">
    <property type="entry name" value="PLP_homeostasis"/>
    <property type="match status" value="1"/>
</dbReference>
<name>A0A6J7AFZ1_9ZZZZ</name>
<dbReference type="AlphaFoldDB" id="A0A6J7AFZ1"/>
<dbReference type="EMBL" id="CAFBSF010000084">
    <property type="protein sequence ID" value="CAB5241139.1"/>
    <property type="molecule type" value="Genomic_DNA"/>
</dbReference>
<sequence>MTRRTEIAERLLDVQERIAVAAKKAQREPADLTLIAVTKTFPISDIEILSELGVQEFGENRDGDAAPKAAAVPGRWHFQGQIQSNKLKSICSWAHVIHSLDELRHFEVIEKFATHPLEIFLQVNLDGLAERGGAAIESLYPLASIIQAHPVHRLAGLMAVAPLGIDPEIAFGNLHEIQRAFLRDFPSAKSLSAGMSQDFEIAISHGATHLRIGSQIMGSR</sequence>
<evidence type="ECO:0000313" key="3">
    <source>
        <dbReference type="EMBL" id="CAB4831460.1"/>
    </source>
</evidence>
<dbReference type="SUPFAM" id="SSF51419">
    <property type="entry name" value="PLP-binding barrel"/>
    <property type="match status" value="1"/>
</dbReference>
<dbReference type="PANTHER" id="PTHR10146:SF14">
    <property type="entry name" value="PYRIDOXAL PHOSPHATE HOMEOSTASIS PROTEIN"/>
    <property type="match status" value="1"/>
</dbReference>
<dbReference type="PANTHER" id="PTHR10146">
    <property type="entry name" value="PROLINE SYNTHETASE CO-TRANSCRIBED BACTERIAL HOMOLOG PROTEIN"/>
    <property type="match status" value="1"/>
</dbReference>
<evidence type="ECO:0000313" key="4">
    <source>
        <dbReference type="EMBL" id="CAB5241139.1"/>
    </source>
</evidence>
<proteinExistence type="inferred from homology"/>
<dbReference type="InterPro" id="IPR001608">
    <property type="entry name" value="Ala_racemase_N"/>
</dbReference>
<dbReference type="EMBL" id="CAFABG010000084">
    <property type="protein sequence ID" value="CAB4831460.1"/>
    <property type="molecule type" value="Genomic_DNA"/>
</dbReference>
<dbReference type="GO" id="GO:0030170">
    <property type="term" value="F:pyridoxal phosphate binding"/>
    <property type="evidence" value="ECO:0007669"/>
    <property type="project" value="InterPro"/>
</dbReference>
<accession>A0A6J7AFZ1</accession>
<dbReference type="InterPro" id="IPR029066">
    <property type="entry name" value="PLP-binding_barrel"/>
</dbReference>
<keyword evidence="1" id="KW-0663">Pyridoxal phosphate</keyword>
<feature type="domain" description="Alanine racemase N-terminal" evidence="2">
    <location>
        <begin position="18"/>
        <end position="219"/>
    </location>
</feature>